<evidence type="ECO:0000256" key="1">
    <source>
        <dbReference type="SAM" id="MobiDB-lite"/>
    </source>
</evidence>
<dbReference type="AlphaFoldDB" id="A0A0A8Z5X2"/>
<reference evidence="2" key="2">
    <citation type="journal article" date="2015" name="Data Brief">
        <title>Shoot transcriptome of the giant reed, Arundo donax.</title>
        <authorList>
            <person name="Barrero R.A."/>
            <person name="Guerrero F.D."/>
            <person name="Moolhuijzen P."/>
            <person name="Goolsby J.A."/>
            <person name="Tidwell J."/>
            <person name="Bellgard S.E."/>
            <person name="Bellgard M.I."/>
        </authorList>
    </citation>
    <scope>NUCLEOTIDE SEQUENCE</scope>
    <source>
        <tissue evidence="2">Shoot tissue taken approximately 20 cm above the soil surface</tissue>
    </source>
</reference>
<feature type="region of interest" description="Disordered" evidence="1">
    <location>
        <begin position="1"/>
        <end position="24"/>
    </location>
</feature>
<feature type="compositionally biased region" description="Polar residues" evidence="1">
    <location>
        <begin position="1"/>
        <end position="11"/>
    </location>
</feature>
<evidence type="ECO:0000313" key="2">
    <source>
        <dbReference type="EMBL" id="JAD32125.1"/>
    </source>
</evidence>
<protein>
    <submittedName>
        <fullName evidence="2">Uncharacterized protein</fullName>
    </submittedName>
</protein>
<organism evidence="2">
    <name type="scientific">Arundo donax</name>
    <name type="common">Giant reed</name>
    <name type="synonym">Donax arundinaceus</name>
    <dbReference type="NCBI Taxonomy" id="35708"/>
    <lineage>
        <taxon>Eukaryota</taxon>
        <taxon>Viridiplantae</taxon>
        <taxon>Streptophyta</taxon>
        <taxon>Embryophyta</taxon>
        <taxon>Tracheophyta</taxon>
        <taxon>Spermatophyta</taxon>
        <taxon>Magnoliopsida</taxon>
        <taxon>Liliopsida</taxon>
        <taxon>Poales</taxon>
        <taxon>Poaceae</taxon>
        <taxon>PACMAD clade</taxon>
        <taxon>Arundinoideae</taxon>
        <taxon>Arundineae</taxon>
        <taxon>Arundo</taxon>
    </lineage>
</organism>
<accession>A0A0A8Z5X2</accession>
<sequence>MCCSDAQSRRSVNMPGKMHHVKPHNNTIIPSTIINPIEDYGELILWKPHR</sequence>
<dbReference type="EMBL" id="GBRH01265770">
    <property type="protein sequence ID" value="JAD32125.1"/>
    <property type="molecule type" value="Transcribed_RNA"/>
</dbReference>
<name>A0A0A8Z5X2_ARUDO</name>
<reference evidence="2" key="1">
    <citation type="submission" date="2014-09" db="EMBL/GenBank/DDBJ databases">
        <authorList>
            <person name="Magalhaes I.L.F."/>
            <person name="Oliveira U."/>
            <person name="Santos F.R."/>
            <person name="Vidigal T.H.D.A."/>
            <person name="Brescovit A.D."/>
            <person name="Santos A.J."/>
        </authorList>
    </citation>
    <scope>NUCLEOTIDE SEQUENCE</scope>
    <source>
        <tissue evidence="2">Shoot tissue taken approximately 20 cm above the soil surface</tissue>
    </source>
</reference>
<proteinExistence type="predicted"/>